<evidence type="ECO:0000313" key="2">
    <source>
        <dbReference type="Proteomes" id="UP000249890"/>
    </source>
</evidence>
<gene>
    <name evidence="1" type="ORF">B9T62_34550</name>
</gene>
<reference evidence="1 2" key="1">
    <citation type="submission" date="2017-06" db="EMBL/GenBank/DDBJ databases">
        <title>Complete genome sequence of Paenibacillus donghaensis KCTC 13049T isolated from East Sea sediment, South Korea.</title>
        <authorList>
            <person name="Jung B.K."/>
            <person name="Hong S.-J."/>
            <person name="Shin J.-H."/>
        </authorList>
    </citation>
    <scope>NUCLEOTIDE SEQUENCE [LARGE SCALE GENOMIC DNA]</scope>
    <source>
        <strain evidence="1 2">KCTC 13049</strain>
    </source>
</reference>
<accession>A0A2Z2KY97</accession>
<evidence type="ECO:0000313" key="1">
    <source>
        <dbReference type="EMBL" id="ASA25408.1"/>
    </source>
</evidence>
<dbReference type="Proteomes" id="UP000249890">
    <property type="component" value="Chromosome"/>
</dbReference>
<proteinExistence type="predicted"/>
<dbReference type="AlphaFoldDB" id="A0A2Z2KY97"/>
<sequence length="92" mass="10662">MSTLVPIHPRAIDLINQAIRPLLYRGCRIAELHLYVCYQSEIAQHDAIETAFGKLHVRPSYYIPKGYSYIREYPGKAFSWVTIRQPKESKAI</sequence>
<keyword evidence="2" id="KW-1185">Reference proteome</keyword>
<protein>
    <submittedName>
        <fullName evidence="1">Uncharacterized protein</fullName>
    </submittedName>
</protein>
<dbReference type="EMBL" id="CP021780">
    <property type="protein sequence ID" value="ASA25408.1"/>
    <property type="molecule type" value="Genomic_DNA"/>
</dbReference>
<dbReference type="KEGG" id="pdh:B9T62_34550"/>
<name>A0A2Z2KY97_9BACL</name>
<organism evidence="1 2">
    <name type="scientific">Paenibacillus donghaensis</name>
    <dbReference type="NCBI Taxonomy" id="414771"/>
    <lineage>
        <taxon>Bacteria</taxon>
        <taxon>Bacillati</taxon>
        <taxon>Bacillota</taxon>
        <taxon>Bacilli</taxon>
        <taxon>Bacillales</taxon>
        <taxon>Paenibacillaceae</taxon>
        <taxon>Paenibacillus</taxon>
    </lineage>
</organism>